<feature type="compositionally biased region" description="Basic and acidic residues" evidence="1">
    <location>
        <begin position="1"/>
        <end position="28"/>
    </location>
</feature>
<reference evidence="2 3" key="1">
    <citation type="submission" date="2021-06" db="EMBL/GenBank/DDBJ databases">
        <authorList>
            <person name="Kallberg Y."/>
            <person name="Tangrot J."/>
            <person name="Rosling A."/>
        </authorList>
    </citation>
    <scope>NUCLEOTIDE SEQUENCE [LARGE SCALE GENOMIC DNA]</scope>
    <source>
        <strain evidence="2 3">120-4 pot B 10/14</strain>
    </source>
</reference>
<dbReference type="EMBL" id="CAJVQB010028182">
    <property type="protein sequence ID" value="CAG8811906.1"/>
    <property type="molecule type" value="Genomic_DNA"/>
</dbReference>
<evidence type="ECO:0000313" key="3">
    <source>
        <dbReference type="Proteomes" id="UP000789901"/>
    </source>
</evidence>
<gene>
    <name evidence="2" type="ORF">GMARGA_LOCUS25442</name>
</gene>
<feature type="region of interest" description="Disordered" evidence="1">
    <location>
        <begin position="1"/>
        <end position="33"/>
    </location>
</feature>
<evidence type="ECO:0000256" key="1">
    <source>
        <dbReference type="SAM" id="MobiDB-lite"/>
    </source>
</evidence>
<evidence type="ECO:0000313" key="2">
    <source>
        <dbReference type="EMBL" id="CAG8811906.1"/>
    </source>
</evidence>
<accession>A0ABN7W270</accession>
<comment type="caution">
    <text evidence="2">The sequence shown here is derived from an EMBL/GenBank/DDBJ whole genome shotgun (WGS) entry which is preliminary data.</text>
</comment>
<sequence>DEIHEVDDANKENENKFDQVDDTNKENEFNQVENPSVSKYRGCLATKYYKLATETKKSYVQNITIEHVIKQDIIL</sequence>
<dbReference type="Proteomes" id="UP000789901">
    <property type="component" value="Unassembled WGS sequence"/>
</dbReference>
<keyword evidence="3" id="KW-1185">Reference proteome</keyword>
<protein>
    <submittedName>
        <fullName evidence="2">6675_t:CDS:1</fullName>
    </submittedName>
</protein>
<feature type="non-terminal residue" evidence="2">
    <location>
        <position position="1"/>
    </location>
</feature>
<proteinExistence type="predicted"/>
<name>A0ABN7W270_GIGMA</name>
<organism evidence="2 3">
    <name type="scientific">Gigaspora margarita</name>
    <dbReference type="NCBI Taxonomy" id="4874"/>
    <lineage>
        <taxon>Eukaryota</taxon>
        <taxon>Fungi</taxon>
        <taxon>Fungi incertae sedis</taxon>
        <taxon>Mucoromycota</taxon>
        <taxon>Glomeromycotina</taxon>
        <taxon>Glomeromycetes</taxon>
        <taxon>Diversisporales</taxon>
        <taxon>Gigasporaceae</taxon>
        <taxon>Gigaspora</taxon>
    </lineage>
</organism>